<dbReference type="EMBL" id="JDVG02000013">
    <property type="protein sequence ID" value="KFB74591.1"/>
    <property type="molecule type" value="Genomic_DNA"/>
</dbReference>
<gene>
    <name evidence="2" type="ORF">AW09_000080</name>
</gene>
<comment type="caution">
    <text evidence="2">The sequence shown here is derived from an EMBL/GenBank/DDBJ whole genome shotgun (WGS) entry which is preliminary data.</text>
</comment>
<feature type="transmembrane region" description="Helical" evidence="1">
    <location>
        <begin position="28"/>
        <end position="61"/>
    </location>
</feature>
<name>A0A080M0J2_9PROT</name>
<evidence type="ECO:0000313" key="3">
    <source>
        <dbReference type="Proteomes" id="UP000020077"/>
    </source>
</evidence>
<evidence type="ECO:0000313" key="2">
    <source>
        <dbReference type="EMBL" id="KFB74591.1"/>
    </source>
</evidence>
<dbReference type="AlphaFoldDB" id="A0A080M0J2"/>
<accession>A0A080M0J2</accession>
<proteinExistence type="predicted"/>
<reference evidence="2 3" key="1">
    <citation type="submission" date="2014-02" db="EMBL/GenBank/DDBJ databases">
        <title>Expanding our view of genomic diversity in Candidatus Accumulibacter clades.</title>
        <authorList>
            <person name="Skennerton C.T."/>
            <person name="Barr J.J."/>
            <person name="Slater F.R."/>
            <person name="Bond P.L."/>
            <person name="Tyson G.W."/>
        </authorList>
    </citation>
    <scope>NUCLEOTIDE SEQUENCE [LARGE SCALE GENOMIC DNA]</scope>
    <source>
        <strain evidence="3">BA-91</strain>
    </source>
</reference>
<dbReference type="Proteomes" id="UP000020077">
    <property type="component" value="Unassembled WGS sequence"/>
</dbReference>
<keyword evidence="1" id="KW-0812">Transmembrane</keyword>
<evidence type="ECO:0000256" key="1">
    <source>
        <dbReference type="SAM" id="Phobius"/>
    </source>
</evidence>
<sequence>MGLVRQRRTAVISHQWSVMTFHERFEQVVALILSAVITVIIVIIVVSLLKLIQIVFTLLIIDAFNPL</sequence>
<organism evidence="2 3">
    <name type="scientific">Candidatus Accumulibacter phosphatis</name>
    <dbReference type="NCBI Taxonomy" id="327160"/>
    <lineage>
        <taxon>Bacteria</taxon>
        <taxon>Pseudomonadati</taxon>
        <taxon>Pseudomonadota</taxon>
        <taxon>Betaproteobacteria</taxon>
        <taxon>Candidatus Accumulibacter</taxon>
    </lineage>
</organism>
<keyword evidence="1" id="KW-0472">Membrane</keyword>
<keyword evidence="1" id="KW-1133">Transmembrane helix</keyword>
<protein>
    <submittedName>
        <fullName evidence="2">Uncharacterized protein</fullName>
    </submittedName>
</protein>